<dbReference type="Proteomes" id="UP000051450">
    <property type="component" value="Unassembled WGS sequence"/>
</dbReference>
<evidence type="ECO:0000256" key="1">
    <source>
        <dbReference type="SAM" id="MobiDB-lite"/>
    </source>
</evidence>
<evidence type="ECO:0008006" key="5">
    <source>
        <dbReference type="Google" id="ProtNLM"/>
    </source>
</evidence>
<dbReference type="EMBL" id="AZDI01000004">
    <property type="protein sequence ID" value="KRK45899.1"/>
    <property type="molecule type" value="Genomic_DNA"/>
</dbReference>
<dbReference type="PATRIC" id="fig|1423719.4.peg.1151"/>
<proteinExistence type="predicted"/>
<evidence type="ECO:0000313" key="3">
    <source>
        <dbReference type="EMBL" id="KRK45899.1"/>
    </source>
</evidence>
<feature type="compositionally biased region" description="Basic and acidic residues" evidence="1">
    <location>
        <begin position="12"/>
        <end position="24"/>
    </location>
</feature>
<feature type="transmembrane region" description="Helical" evidence="2">
    <location>
        <begin position="188"/>
        <end position="214"/>
    </location>
</feature>
<feature type="transmembrane region" description="Helical" evidence="2">
    <location>
        <begin position="157"/>
        <end position="176"/>
    </location>
</feature>
<dbReference type="Pfam" id="PF06570">
    <property type="entry name" value="DUF1129"/>
    <property type="match status" value="1"/>
</dbReference>
<evidence type="ECO:0000256" key="2">
    <source>
        <dbReference type="SAM" id="Phobius"/>
    </source>
</evidence>
<dbReference type="OrthoDB" id="2143285at2"/>
<dbReference type="AlphaFoldDB" id="A0A0R1HHV5"/>
<dbReference type="InterPro" id="IPR009214">
    <property type="entry name" value="DUF1129"/>
</dbReference>
<feature type="transmembrane region" description="Helical" evidence="2">
    <location>
        <begin position="117"/>
        <end position="137"/>
    </location>
</feature>
<evidence type="ECO:0000313" key="4">
    <source>
        <dbReference type="Proteomes" id="UP000051450"/>
    </source>
</evidence>
<sequence length="252" mass="27646">MADENNLEGTSVEDRNASAAAKQKEYLEKETKLQGNGPFAGLTKRNEDYVYRLNSILTDSEINNEKRDTIINEIVAELRTEQRKGVTATKLYGPVSTKAADIIMGPQKKAAEPSTSFWLTVLDNGLMMLAIFAAMYAVTGFMNKTSLEAGDSGAGGLLTLLLTSILGGMGAALFYKKYGPNVKKEDKPAFWVTLLVMIAFIAVWILAYMLVALIPGPLNSILPAAVYVVIAAIAFVARLYIKRRYNINRTMF</sequence>
<keyword evidence="2" id="KW-0812">Transmembrane</keyword>
<feature type="transmembrane region" description="Helical" evidence="2">
    <location>
        <begin position="220"/>
        <end position="241"/>
    </location>
</feature>
<keyword evidence="2" id="KW-0472">Membrane</keyword>
<keyword evidence="4" id="KW-1185">Reference proteome</keyword>
<protein>
    <recommendedName>
        <fullName evidence="5">Integral membrane protein</fullName>
    </recommendedName>
</protein>
<comment type="caution">
    <text evidence="3">The sequence shown here is derived from an EMBL/GenBank/DDBJ whole genome shotgun (WGS) entry which is preliminary data.</text>
</comment>
<name>A0A0R1HHV5_9LACO</name>
<dbReference type="STRING" id="1423719.FC66_GL001130"/>
<accession>A0A0R1HHV5</accession>
<feature type="region of interest" description="Disordered" evidence="1">
    <location>
        <begin position="1"/>
        <end position="24"/>
    </location>
</feature>
<gene>
    <name evidence="3" type="ORF">FC66_GL001130</name>
</gene>
<dbReference type="RefSeq" id="WP_057974187.1">
    <property type="nucleotide sequence ID" value="NZ_AZDI01000004.1"/>
</dbReference>
<reference evidence="3 4" key="1">
    <citation type="journal article" date="2015" name="Genome Announc.">
        <title>Expanding the biotechnology potential of lactobacilli through comparative genomics of 213 strains and associated genera.</title>
        <authorList>
            <person name="Sun Z."/>
            <person name="Harris H.M."/>
            <person name="McCann A."/>
            <person name="Guo C."/>
            <person name="Argimon S."/>
            <person name="Zhang W."/>
            <person name="Yang X."/>
            <person name="Jeffery I.B."/>
            <person name="Cooney J.C."/>
            <person name="Kagawa T.F."/>
            <person name="Liu W."/>
            <person name="Song Y."/>
            <person name="Salvetti E."/>
            <person name="Wrobel A."/>
            <person name="Rasinkangas P."/>
            <person name="Parkhill J."/>
            <person name="Rea M.C."/>
            <person name="O'Sullivan O."/>
            <person name="Ritari J."/>
            <person name="Douillard F.P."/>
            <person name="Paul Ross R."/>
            <person name="Yang R."/>
            <person name="Briner A.E."/>
            <person name="Felis G.E."/>
            <person name="de Vos W.M."/>
            <person name="Barrangou R."/>
            <person name="Klaenhammer T.R."/>
            <person name="Caufield P.W."/>
            <person name="Cui Y."/>
            <person name="Zhang H."/>
            <person name="O'Toole P.W."/>
        </authorList>
    </citation>
    <scope>NUCLEOTIDE SEQUENCE [LARGE SCALE GENOMIC DNA]</scope>
    <source>
        <strain evidence="3 4">DSM 15638</strain>
    </source>
</reference>
<keyword evidence="2" id="KW-1133">Transmembrane helix</keyword>
<organism evidence="3 4">
    <name type="scientific">Dellaglioa algida DSM 15638</name>
    <dbReference type="NCBI Taxonomy" id="1423719"/>
    <lineage>
        <taxon>Bacteria</taxon>
        <taxon>Bacillati</taxon>
        <taxon>Bacillota</taxon>
        <taxon>Bacilli</taxon>
        <taxon>Lactobacillales</taxon>
        <taxon>Lactobacillaceae</taxon>
        <taxon>Dellaglioa</taxon>
    </lineage>
</organism>
<dbReference type="PIRSF" id="PIRSF033111">
    <property type="entry name" value="UCP033111"/>
    <property type="match status" value="1"/>
</dbReference>